<evidence type="ECO:0000256" key="1">
    <source>
        <dbReference type="ARBA" id="ARBA00022741"/>
    </source>
</evidence>
<evidence type="ECO:0000313" key="5">
    <source>
        <dbReference type="EMBL" id="TWT43149.1"/>
    </source>
</evidence>
<dbReference type="PROSITE" id="PS50893">
    <property type="entry name" value="ABC_TRANSPORTER_2"/>
    <property type="match status" value="1"/>
</dbReference>
<dbReference type="Pfam" id="PF00005">
    <property type="entry name" value="ABC_tran"/>
    <property type="match status" value="1"/>
</dbReference>
<feature type="region of interest" description="Disordered" evidence="3">
    <location>
        <begin position="268"/>
        <end position="308"/>
    </location>
</feature>
<name>A0A5C5VZD3_9BACT</name>
<dbReference type="SUPFAM" id="SSF52540">
    <property type="entry name" value="P-loop containing nucleoside triphosphate hydrolases"/>
    <property type="match status" value="1"/>
</dbReference>
<dbReference type="Gene3D" id="3.40.50.300">
    <property type="entry name" value="P-loop containing nucleotide triphosphate hydrolases"/>
    <property type="match status" value="1"/>
</dbReference>
<keyword evidence="5" id="KW-0378">Hydrolase</keyword>
<dbReference type="InterPro" id="IPR003593">
    <property type="entry name" value="AAA+_ATPase"/>
</dbReference>
<dbReference type="EMBL" id="SJPH01000004">
    <property type="protein sequence ID" value="TWT43149.1"/>
    <property type="molecule type" value="Genomic_DNA"/>
</dbReference>
<keyword evidence="6" id="KW-1185">Reference proteome</keyword>
<reference evidence="5 6" key="1">
    <citation type="submission" date="2019-02" db="EMBL/GenBank/DDBJ databases">
        <title>Deep-cultivation of Planctomycetes and their phenomic and genomic characterization uncovers novel biology.</title>
        <authorList>
            <person name="Wiegand S."/>
            <person name="Jogler M."/>
            <person name="Boedeker C."/>
            <person name="Pinto D."/>
            <person name="Vollmers J."/>
            <person name="Rivas-Marin E."/>
            <person name="Kohn T."/>
            <person name="Peeters S.H."/>
            <person name="Heuer A."/>
            <person name="Rast P."/>
            <person name="Oberbeckmann S."/>
            <person name="Bunk B."/>
            <person name="Jeske O."/>
            <person name="Meyerdierks A."/>
            <person name="Storesund J.E."/>
            <person name="Kallscheuer N."/>
            <person name="Luecker S."/>
            <person name="Lage O.M."/>
            <person name="Pohl T."/>
            <person name="Merkel B.J."/>
            <person name="Hornburger P."/>
            <person name="Mueller R.-W."/>
            <person name="Bruemmer F."/>
            <person name="Labrenz M."/>
            <person name="Spormann A.M."/>
            <person name="Op Den Camp H."/>
            <person name="Overmann J."/>
            <person name="Amann R."/>
            <person name="Jetten M.S.M."/>
            <person name="Mascher T."/>
            <person name="Medema M.H."/>
            <person name="Devos D.P."/>
            <person name="Kaster A.-K."/>
            <person name="Ovreas L."/>
            <person name="Rohde M."/>
            <person name="Galperin M.Y."/>
            <person name="Jogler C."/>
        </authorList>
    </citation>
    <scope>NUCLEOTIDE SEQUENCE [LARGE SCALE GENOMIC DNA]</scope>
    <source>
        <strain evidence="5 6">Pla111</strain>
    </source>
</reference>
<dbReference type="InterPro" id="IPR003439">
    <property type="entry name" value="ABC_transporter-like_ATP-bd"/>
</dbReference>
<organism evidence="5 6">
    <name type="scientific">Botrimarina hoheduenensis</name>
    <dbReference type="NCBI Taxonomy" id="2528000"/>
    <lineage>
        <taxon>Bacteria</taxon>
        <taxon>Pseudomonadati</taxon>
        <taxon>Planctomycetota</taxon>
        <taxon>Planctomycetia</taxon>
        <taxon>Pirellulales</taxon>
        <taxon>Lacipirellulaceae</taxon>
        <taxon>Botrimarina</taxon>
    </lineage>
</organism>
<dbReference type="AlphaFoldDB" id="A0A5C5VZD3"/>
<feature type="compositionally biased region" description="Polar residues" evidence="3">
    <location>
        <begin position="283"/>
        <end position="296"/>
    </location>
</feature>
<accession>A0A5C5VZD3</accession>
<dbReference type="RefSeq" id="WP_231930948.1">
    <property type="nucleotide sequence ID" value="NZ_SJPH01000004.1"/>
</dbReference>
<protein>
    <submittedName>
        <fullName evidence="5">Daunorubicin/doxorubicin resistance ATP-binding protein DrrA</fullName>
        <ecNumber evidence="5">3.6.3.-</ecNumber>
    </submittedName>
</protein>
<comment type="caution">
    <text evidence="5">The sequence shown here is derived from an EMBL/GenBank/DDBJ whole genome shotgun (WGS) entry which is preliminary data.</text>
</comment>
<gene>
    <name evidence="5" type="primary">drrA_1</name>
    <name evidence="5" type="ORF">Pla111_20990</name>
</gene>
<dbReference type="PANTHER" id="PTHR43582">
    <property type="entry name" value="LINEARMYCIN RESISTANCE ATP-BINDING PROTEIN LNRL"/>
    <property type="match status" value="1"/>
</dbReference>
<keyword evidence="2 5" id="KW-0067">ATP-binding</keyword>
<evidence type="ECO:0000256" key="2">
    <source>
        <dbReference type="ARBA" id="ARBA00022840"/>
    </source>
</evidence>
<dbReference type="InterPro" id="IPR017871">
    <property type="entry name" value="ABC_transporter-like_CS"/>
</dbReference>
<evidence type="ECO:0000259" key="4">
    <source>
        <dbReference type="PROSITE" id="PS50893"/>
    </source>
</evidence>
<dbReference type="PANTHER" id="PTHR43582:SF2">
    <property type="entry name" value="LINEARMYCIN RESISTANCE ATP-BINDING PROTEIN LNRL"/>
    <property type="match status" value="1"/>
</dbReference>
<evidence type="ECO:0000313" key="6">
    <source>
        <dbReference type="Proteomes" id="UP000318995"/>
    </source>
</evidence>
<dbReference type="InterPro" id="IPR027417">
    <property type="entry name" value="P-loop_NTPase"/>
</dbReference>
<proteinExistence type="predicted"/>
<dbReference type="SMART" id="SM00382">
    <property type="entry name" value="AAA"/>
    <property type="match status" value="1"/>
</dbReference>
<dbReference type="PROSITE" id="PS00211">
    <property type="entry name" value="ABC_TRANSPORTER_1"/>
    <property type="match status" value="1"/>
</dbReference>
<keyword evidence="1" id="KW-0547">Nucleotide-binding</keyword>
<dbReference type="GO" id="GO:0016887">
    <property type="term" value="F:ATP hydrolysis activity"/>
    <property type="evidence" value="ECO:0007669"/>
    <property type="project" value="InterPro"/>
</dbReference>
<dbReference type="EC" id="3.6.3.-" evidence="5"/>
<dbReference type="GO" id="GO:0005524">
    <property type="term" value="F:ATP binding"/>
    <property type="evidence" value="ECO:0007669"/>
    <property type="project" value="UniProtKB-KW"/>
</dbReference>
<dbReference type="Proteomes" id="UP000318995">
    <property type="component" value="Unassembled WGS sequence"/>
</dbReference>
<feature type="domain" description="ABC transporter" evidence="4">
    <location>
        <begin position="5"/>
        <end position="233"/>
    </location>
</feature>
<sequence>MPLALAVADLVKAFGERRALDGVSFQAQQGQLVGLLGPNGAGKTTLIRCLIGRCRPDAGSIELFGQPLPARGGRERLGFVPQDLGIYPDLSVRENLHAFGVFHGLRGALLRERIEWALEWTGLKDRVEALPKTFSGGMKRRVNIACGVLHEPAVLLLDEPTVGVDPQSRERIFAMIDTLRQAGTTILLTTHHLEEAETRCERVLIIDHGRVIAEGTVGELIRETVGSDRQATIRLARPLAPEVLKSVALGSNTPALARATLGQALNGSGPNGSVLNGDGNNGYGPTSSTSPQSELTMSRRDSGHDPLTLRTSVRSVALELPRLLEKISNAGGEVRDVEVTAPTLQAVFLHLTGRELRE</sequence>
<evidence type="ECO:0000256" key="3">
    <source>
        <dbReference type="SAM" id="MobiDB-lite"/>
    </source>
</evidence>